<name>Q0S7S3_RHOJR</name>
<dbReference type="Pfam" id="PF00067">
    <property type="entry name" value="p450"/>
    <property type="match status" value="1"/>
</dbReference>
<keyword evidence="5" id="KW-0813">Transport</keyword>
<dbReference type="AlphaFoldDB" id="Q0S7S3"/>
<keyword evidence="7" id="KW-0285">Flavoprotein</keyword>
<keyword evidence="8" id="KW-0288">FMN</keyword>
<evidence type="ECO:0000313" key="17">
    <source>
        <dbReference type="EMBL" id="ABG96413.1"/>
    </source>
</evidence>
<dbReference type="KEGG" id="rha:RHA1_ro04627"/>
<dbReference type="HOGENOM" id="CLU_001570_5_4_11"/>
<evidence type="ECO:0000313" key="18">
    <source>
        <dbReference type="Proteomes" id="UP000008710"/>
    </source>
</evidence>
<keyword evidence="11" id="KW-0521">NADP</keyword>
<sequence length="498" mass="55940">MPVTVLLDTGSVRGTLRTRHQFSNAGHIDTGVDMSVESLHTTADATIPHPRWRLPVVGDVFGISIRTPLQNSMEIGRKLGPIFERNVLGNRFVFASGADMVAELSDESRFAKHLAPGVASLREVGGDGLFTAYNHEPNWSKAHNLLAPAFTKSAMRSYHRTMLDVAGELTEHWDERVDGSPVDVSSDMTKLTLETIGRTGFSYSFDSFGRERPHPFVQAMVGALSHSQRTTFVKSSALGRLLMRRSDRRNIANLEHMAEVVDEVIRARRDSAEDGPEDLLELMLRAARENDPHRIDELNIRHQVVTFLVAGHETTSGALSFALYYLSRHPDVLAKAQAEVDAVWGDEEPAFEQIAKLRYVRRVLDESLRLWPTAPAYGREATVDTTLVGKYPMKVGDWVLVLIPALHRDPVWGDDPEAFDPDHFLPERIRSRPAHVYKPFGTGERACIGRQFALHESVLVLGTILRRYDIVGDPDYRLKVAERLTLMPEGFTLQLRRR</sequence>
<keyword evidence="13 15" id="KW-0408">Iron</keyword>
<dbReference type="InterPro" id="IPR001128">
    <property type="entry name" value="Cyt_P450"/>
</dbReference>
<evidence type="ECO:0000256" key="15">
    <source>
        <dbReference type="PIRSR" id="PIRSR602401-1"/>
    </source>
</evidence>
<comment type="cofactor">
    <cofactor evidence="2">
        <name>FAD</name>
        <dbReference type="ChEBI" id="CHEBI:57692"/>
    </cofactor>
</comment>
<dbReference type="eggNOG" id="COG2124">
    <property type="taxonomic scope" value="Bacteria"/>
</dbReference>
<dbReference type="PRINTS" id="PR00385">
    <property type="entry name" value="P450"/>
</dbReference>
<dbReference type="GO" id="GO:0020037">
    <property type="term" value="F:heme binding"/>
    <property type="evidence" value="ECO:0007669"/>
    <property type="project" value="InterPro"/>
</dbReference>
<keyword evidence="12 16" id="KW-0560">Oxidoreductase</keyword>
<dbReference type="EC" id="1.14.-.-" evidence="17"/>
<dbReference type="Proteomes" id="UP000008710">
    <property type="component" value="Chromosome"/>
</dbReference>
<evidence type="ECO:0000256" key="5">
    <source>
        <dbReference type="ARBA" id="ARBA00022448"/>
    </source>
</evidence>
<dbReference type="CDD" id="cd11068">
    <property type="entry name" value="CYP120A1"/>
    <property type="match status" value="1"/>
</dbReference>
<keyword evidence="10" id="KW-0274">FAD</keyword>
<dbReference type="SUPFAM" id="SSF48264">
    <property type="entry name" value="Cytochrome P450"/>
    <property type="match status" value="1"/>
</dbReference>
<evidence type="ECO:0000256" key="12">
    <source>
        <dbReference type="ARBA" id="ARBA00023002"/>
    </source>
</evidence>
<comment type="similarity">
    <text evidence="3">In the N-terminal section; belongs to the cytochrome P450 family.</text>
</comment>
<evidence type="ECO:0000256" key="8">
    <source>
        <dbReference type="ARBA" id="ARBA00022643"/>
    </source>
</evidence>
<dbReference type="InterPro" id="IPR036396">
    <property type="entry name" value="Cyt_P450_sf"/>
</dbReference>
<evidence type="ECO:0000256" key="13">
    <source>
        <dbReference type="ARBA" id="ARBA00023004"/>
    </source>
</evidence>
<evidence type="ECO:0000256" key="10">
    <source>
        <dbReference type="ARBA" id="ARBA00022827"/>
    </source>
</evidence>
<dbReference type="PRINTS" id="PR00463">
    <property type="entry name" value="EP450I"/>
</dbReference>
<dbReference type="Gene3D" id="1.10.630.10">
    <property type="entry name" value="Cytochrome P450"/>
    <property type="match status" value="1"/>
</dbReference>
<feature type="binding site" description="axial binding residue" evidence="15">
    <location>
        <position position="447"/>
    </location>
    <ligand>
        <name>heme</name>
        <dbReference type="ChEBI" id="CHEBI:30413"/>
    </ligand>
    <ligandPart>
        <name>Fe</name>
        <dbReference type="ChEBI" id="CHEBI:18248"/>
    </ligandPart>
</feature>
<comment type="cofactor">
    <cofactor evidence="15">
        <name>heme</name>
        <dbReference type="ChEBI" id="CHEBI:30413"/>
    </cofactor>
</comment>
<evidence type="ECO:0000256" key="11">
    <source>
        <dbReference type="ARBA" id="ARBA00022857"/>
    </source>
</evidence>
<reference evidence="18" key="1">
    <citation type="journal article" date="2006" name="Proc. Natl. Acad. Sci. U.S.A.">
        <title>The complete genome of Rhodococcus sp. RHA1 provides insights into a catabolic powerhouse.</title>
        <authorList>
            <person name="McLeod M.P."/>
            <person name="Warren R.L."/>
            <person name="Hsiao W.W.L."/>
            <person name="Araki N."/>
            <person name="Myhre M."/>
            <person name="Fernandes C."/>
            <person name="Miyazawa D."/>
            <person name="Wong W."/>
            <person name="Lillquist A.L."/>
            <person name="Wang D."/>
            <person name="Dosanjh M."/>
            <person name="Hara H."/>
            <person name="Petrescu A."/>
            <person name="Morin R.D."/>
            <person name="Yang G."/>
            <person name="Stott J.M."/>
            <person name="Schein J.E."/>
            <person name="Shin H."/>
            <person name="Smailus D."/>
            <person name="Siddiqui A.S."/>
            <person name="Marra M.A."/>
            <person name="Jones S.J.M."/>
            <person name="Holt R."/>
            <person name="Brinkman F.S.L."/>
            <person name="Miyauchi K."/>
            <person name="Fukuda M."/>
            <person name="Davies J.E."/>
            <person name="Mohn W.W."/>
            <person name="Eltis L.D."/>
        </authorList>
    </citation>
    <scope>NUCLEOTIDE SEQUENCE [LARGE SCALE GENOMIC DNA]</scope>
    <source>
        <strain evidence="18">RHA1</strain>
    </source>
</reference>
<evidence type="ECO:0000256" key="14">
    <source>
        <dbReference type="ARBA" id="ARBA00023033"/>
    </source>
</evidence>
<protein>
    <submittedName>
        <fullName evidence="17">Cytochrome P450 CYP102</fullName>
        <ecNumber evidence="17">1.14.-.-</ecNumber>
    </submittedName>
</protein>
<evidence type="ECO:0000256" key="9">
    <source>
        <dbReference type="ARBA" id="ARBA00022723"/>
    </source>
</evidence>
<proteinExistence type="inferred from homology"/>
<evidence type="ECO:0000256" key="1">
    <source>
        <dbReference type="ARBA" id="ARBA00001917"/>
    </source>
</evidence>
<keyword evidence="9 15" id="KW-0479">Metal-binding</keyword>
<organism evidence="17 18">
    <name type="scientific">Rhodococcus jostii (strain RHA1)</name>
    <dbReference type="NCBI Taxonomy" id="101510"/>
    <lineage>
        <taxon>Bacteria</taxon>
        <taxon>Bacillati</taxon>
        <taxon>Actinomycetota</taxon>
        <taxon>Actinomycetes</taxon>
        <taxon>Mycobacteriales</taxon>
        <taxon>Nocardiaceae</taxon>
        <taxon>Rhodococcus</taxon>
    </lineage>
</organism>
<dbReference type="GO" id="GO:0004497">
    <property type="term" value="F:monooxygenase activity"/>
    <property type="evidence" value="ECO:0007669"/>
    <property type="project" value="UniProtKB-KW"/>
</dbReference>
<evidence type="ECO:0000256" key="6">
    <source>
        <dbReference type="ARBA" id="ARBA00022617"/>
    </source>
</evidence>
<dbReference type="InterPro" id="IPR050196">
    <property type="entry name" value="Cytochrome_P450_Monoox"/>
</dbReference>
<evidence type="ECO:0000256" key="2">
    <source>
        <dbReference type="ARBA" id="ARBA00001974"/>
    </source>
</evidence>
<comment type="cofactor">
    <cofactor evidence="1">
        <name>FMN</name>
        <dbReference type="ChEBI" id="CHEBI:58210"/>
    </cofactor>
</comment>
<dbReference type="EMBL" id="CP000431">
    <property type="protein sequence ID" value="ABG96413.1"/>
    <property type="molecule type" value="Genomic_DNA"/>
</dbReference>
<dbReference type="GO" id="GO:0016705">
    <property type="term" value="F:oxidoreductase activity, acting on paired donors, with incorporation or reduction of molecular oxygen"/>
    <property type="evidence" value="ECO:0007669"/>
    <property type="project" value="InterPro"/>
</dbReference>
<dbReference type="PANTHER" id="PTHR24291">
    <property type="entry name" value="CYTOCHROME P450 FAMILY 4"/>
    <property type="match status" value="1"/>
</dbReference>
<evidence type="ECO:0000256" key="3">
    <source>
        <dbReference type="ARBA" id="ARBA00010018"/>
    </source>
</evidence>
<dbReference type="InterPro" id="IPR017972">
    <property type="entry name" value="Cyt_P450_CS"/>
</dbReference>
<dbReference type="PANTHER" id="PTHR24291:SF50">
    <property type="entry name" value="BIFUNCTIONAL ALBAFLAVENONE MONOOXYGENASE_TERPENE SYNTHASE"/>
    <property type="match status" value="1"/>
</dbReference>
<comment type="similarity">
    <text evidence="4 16">Belongs to the cytochrome P450 family.</text>
</comment>
<evidence type="ECO:0000256" key="16">
    <source>
        <dbReference type="RuleBase" id="RU000461"/>
    </source>
</evidence>
<keyword evidence="6 15" id="KW-0349">Heme</keyword>
<keyword evidence="14 16" id="KW-0503">Monooxygenase</keyword>
<dbReference type="InterPro" id="IPR002401">
    <property type="entry name" value="Cyt_P450_E_grp-I"/>
</dbReference>
<dbReference type="FunFam" id="1.10.630.10:FF:000040">
    <property type="entry name" value="Bifunctional cytochrome P450/NADPH--P450 reductase"/>
    <property type="match status" value="1"/>
</dbReference>
<dbReference type="GO" id="GO:0005506">
    <property type="term" value="F:iron ion binding"/>
    <property type="evidence" value="ECO:0007669"/>
    <property type="project" value="InterPro"/>
</dbReference>
<gene>
    <name evidence="17" type="ordered locus">RHA1_ro04627</name>
</gene>
<accession>Q0S7S3</accession>
<evidence type="ECO:0000256" key="7">
    <source>
        <dbReference type="ARBA" id="ARBA00022630"/>
    </source>
</evidence>
<evidence type="ECO:0000256" key="4">
    <source>
        <dbReference type="ARBA" id="ARBA00010617"/>
    </source>
</evidence>
<dbReference type="PROSITE" id="PS00086">
    <property type="entry name" value="CYTOCHROME_P450"/>
    <property type="match status" value="1"/>
</dbReference>